<comment type="pathway">
    <text evidence="2 9">Cofactor biosynthesis; adenosylcobalamin biosynthesis.</text>
</comment>
<comment type="subcellular location">
    <subcellularLocation>
        <location evidence="1 9">Cell membrane</location>
        <topology evidence="1 9">Multi-pass membrane protein</topology>
    </subcellularLocation>
</comment>
<comment type="similarity">
    <text evidence="3 9">Belongs to the CobD/CbiB family.</text>
</comment>
<name>A0A7X0DMY2_NOVIT</name>
<keyword evidence="8 9" id="KW-0472">Membrane</keyword>
<keyword evidence="5 9" id="KW-0169">Cobalamin biosynthesis</keyword>
<evidence type="ECO:0000256" key="1">
    <source>
        <dbReference type="ARBA" id="ARBA00004651"/>
    </source>
</evidence>
<dbReference type="GO" id="GO:0016874">
    <property type="term" value="F:ligase activity"/>
    <property type="evidence" value="ECO:0007669"/>
    <property type="project" value="UniProtKB-KW"/>
</dbReference>
<feature type="transmembrane region" description="Helical" evidence="9">
    <location>
        <begin position="318"/>
        <end position="337"/>
    </location>
</feature>
<evidence type="ECO:0000256" key="7">
    <source>
        <dbReference type="ARBA" id="ARBA00022989"/>
    </source>
</evidence>
<reference evidence="10 11" key="1">
    <citation type="submission" date="2020-08" db="EMBL/GenBank/DDBJ databases">
        <title>Genomic Encyclopedia of Type Strains, Phase IV (KMG-IV): sequencing the most valuable type-strain genomes for metagenomic binning, comparative biology and taxonomic classification.</title>
        <authorList>
            <person name="Goeker M."/>
        </authorList>
    </citation>
    <scope>NUCLEOTIDE SEQUENCE [LARGE SCALE GENOMIC DNA]</scope>
    <source>
        <strain evidence="10 11">DSM 11590</strain>
    </source>
</reference>
<dbReference type="PANTHER" id="PTHR34308">
    <property type="entry name" value="COBALAMIN BIOSYNTHESIS PROTEIN CBIB"/>
    <property type="match status" value="1"/>
</dbReference>
<feature type="transmembrane region" description="Helical" evidence="9">
    <location>
        <begin position="75"/>
        <end position="99"/>
    </location>
</feature>
<evidence type="ECO:0000256" key="4">
    <source>
        <dbReference type="ARBA" id="ARBA00022475"/>
    </source>
</evidence>
<dbReference type="GO" id="GO:0005886">
    <property type="term" value="C:plasma membrane"/>
    <property type="evidence" value="ECO:0007669"/>
    <property type="project" value="UniProtKB-SubCell"/>
</dbReference>
<evidence type="ECO:0000256" key="8">
    <source>
        <dbReference type="ARBA" id="ARBA00023136"/>
    </source>
</evidence>
<dbReference type="UniPathway" id="UPA00148"/>
<dbReference type="Pfam" id="PF03186">
    <property type="entry name" value="CobD_Cbib"/>
    <property type="match status" value="1"/>
</dbReference>
<sequence>MAFSSSETASLLSMTEPALLAGAGVAAALILDALIGDPPALYRRVPHPVVLYGHLISALEARLNRSTLSSIRRRGLGILLLLILLTISAGLGLALTWAAGHWPALHAVNALIAMTLIAQKSLYQHVVAVADALDHGGLNAGRTAVSMIVGRDVTQLDTAGVSRAAIESAAENFSDGVTAPVFWLAVAGLPGLLAYKAVNTLDSMVGHRSERYREFGWASARFDDLVNLIPARFSGLLLCLSAALIPGARAGTALRVMLRDAGKHRSPNAGWPESAMAGALGLKLAGPRLYPGYRVDDPFIGDGTAAASAADIRRALRLMVLSCLLNGIAAIILTLAVHRMTALFWGAPPT</sequence>
<accession>A0A7X0DMY2</accession>
<evidence type="ECO:0000313" key="11">
    <source>
        <dbReference type="Proteomes" id="UP000544872"/>
    </source>
</evidence>
<dbReference type="GO" id="GO:0009236">
    <property type="term" value="P:cobalamin biosynthetic process"/>
    <property type="evidence" value="ECO:0007669"/>
    <property type="project" value="UniProtKB-UniRule"/>
</dbReference>
<evidence type="ECO:0000313" key="10">
    <source>
        <dbReference type="EMBL" id="MBB6209672.1"/>
    </source>
</evidence>
<proteinExistence type="inferred from homology"/>
<keyword evidence="4 9" id="KW-1003">Cell membrane</keyword>
<comment type="function">
    <text evidence="9">Converts cobyric acid to cobinamide by the addition of aminopropanol on the F carboxylic group.</text>
</comment>
<feature type="transmembrane region" description="Helical" evidence="9">
    <location>
        <begin position="181"/>
        <end position="198"/>
    </location>
</feature>
<feature type="transmembrane region" description="Helical" evidence="9">
    <location>
        <begin position="18"/>
        <end position="35"/>
    </location>
</feature>
<evidence type="ECO:0000256" key="5">
    <source>
        <dbReference type="ARBA" id="ARBA00022573"/>
    </source>
</evidence>
<organism evidence="10 11">
    <name type="scientific">Novispirillum itersonii</name>
    <name type="common">Aquaspirillum itersonii</name>
    <dbReference type="NCBI Taxonomy" id="189"/>
    <lineage>
        <taxon>Bacteria</taxon>
        <taxon>Pseudomonadati</taxon>
        <taxon>Pseudomonadota</taxon>
        <taxon>Alphaproteobacteria</taxon>
        <taxon>Rhodospirillales</taxon>
        <taxon>Novispirillaceae</taxon>
        <taxon>Novispirillum</taxon>
    </lineage>
</organism>
<dbReference type="GO" id="GO:0048472">
    <property type="term" value="F:threonine-phosphate decarboxylase activity"/>
    <property type="evidence" value="ECO:0007669"/>
    <property type="project" value="InterPro"/>
</dbReference>
<evidence type="ECO:0000256" key="9">
    <source>
        <dbReference type="HAMAP-Rule" id="MF_00024"/>
    </source>
</evidence>
<keyword evidence="7 9" id="KW-1133">Transmembrane helix</keyword>
<dbReference type="PANTHER" id="PTHR34308:SF1">
    <property type="entry name" value="COBALAMIN BIOSYNTHESIS PROTEIN CBIB"/>
    <property type="match status" value="1"/>
</dbReference>
<dbReference type="HAMAP" id="MF_00024">
    <property type="entry name" value="CobD_CbiB"/>
    <property type="match status" value="1"/>
</dbReference>
<dbReference type="GO" id="GO:0015420">
    <property type="term" value="F:ABC-type vitamin B12 transporter activity"/>
    <property type="evidence" value="ECO:0007669"/>
    <property type="project" value="UniProtKB-UniRule"/>
</dbReference>
<evidence type="ECO:0000256" key="2">
    <source>
        <dbReference type="ARBA" id="ARBA00004953"/>
    </source>
</evidence>
<dbReference type="NCBIfam" id="TIGR00380">
    <property type="entry name" value="cobal_cbiB"/>
    <property type="match status" value="1"/>
</dbReference>
<evidence type="ECO:0000256" key="6">
    <source>
        <dbReference type="ARBA" id="ARBA00022692"/>
    </source>
</evidence>
<keyword evidence="6 9" id="KW-0812">Transmembrane</keyword>
<dbReference type="InterPro" id="IPR004485">
    <property type="entry name" value="Cobalamin_biosynth_CobD/CbiB"/>
</dbReference>
<keyword evidence="11" id="KW-1185">Reference proteome</keyword>
<dbReference type="AlphaFoldDB" id="A0A7X0DMY2"/>
<gene>
    <name evidence="9" type="primary">cobD</name>
    <name evidence="10" type="ORF">FHS48_001080</name>
</gene>
<dbReference type="Proteomes" id="UP000544872">
    <property type="component" value="Unassembled WGS sequence"/>
</dbReference>
<dbReference type="EMBL" id="JACIIX010000003">
    <property type="protein sequence ID" value="MBB6209672.1"/>
    <property type="molecule type" value="Genomic_DNA"/>
</dbReference>
<comment type="caution">
    <text evidence="10">The sequence shown here is derived from an EMBL/GenBank/DDBJ whole genome shotgun (WGS) entry which is preliminary data.</text>
</comment>
<protein>
    <recommendedName>
        <fullName evidence="9">Cobalamin biosynthesis protein CobD</fullName>
    </recommendedName>
</protein>
<comment type="caution">
    <text evidence="9">Lacks conserved residue(s) required for the propagation of feature annotation.</text>
</comment>
<evidence type="ECO:0000256" key="3">
    <source>
        <dbReference type="ARBA" id="ARBA00006263"/>
    </source>
</evidence>
<keyword evidence="10" id="KW-0436">Ligase</keyword>
<dbReference type="RefSeq" id="WP_184262145.1">
    <property type="nucleotide sequence ID" value="NZ_JACIIX010000003.1"/>
</dbReference>